<dbReference type="Proteomes" id="UP000053352">
    <property type="component" value="Unassembled WGS sequence"/>
</dbReference>
<protein>
    <recommendedName>
        <fullName evidence="7">Putative [LysW]-L-2-aminoadipate/[LysW]-L-glutamate phosphate reductase</fullName>
        <ecNumber evidence="7">1.2.1.103</ecNumber>
        <ecNumber evidence="7">1.2.1.106</ecNumber>
    </recommendedName>
</protein>
<evidence type="ECO:0000256" key="9">
    <source>
        <dbReference type="SAM" id="MobiDB-lite"/>
    </source>
</evidence>
<name>A0A0V8RX29_PYROC</name>
<comment type="pathway">
    <text evidence="7">Amino-acid biosynthesis; L-lysine biosynthesis via AAA pathway; L-lysine from L-alpha-aminoadipate (Thermus route): step 3/5.</text>
</comment>
<dbReference type="GO" id="GO:0051287">
    <property type="term" value="F:NAD binding"/>
    <property type="evidence" value="ECO:0007669"/>
    <property type="project" value="InterPro"/>
</dbReference>
<keyword evidence="4 7" id="KW-0521">NADP</keyword>
<dbReference type="UniPathway" id="UPA00033">
    <property type="reaction ID" value="UER00037"/>
</dbReference>
<feature type="binding site" evidence="7">
    <location>
        <position position="319"/>
    </location>
    <ligand>
        <name>NADP(+)</name>
        <dbReference type="ChEBI" id="CHEBI:58349"/>
    </ligand>
</feature>
<dbReference type="PANTHER" id="PTHR32338">
    <property type="entry name" value="N-ACETYL-GAMMA-GLUTAMYL-PHOSPHATE REDUCTASE, CHLOROPLASTIC-RELATED-RELATED"/>
    <property type="match status" value="1"/>
</dbReference>
<sequence length="352" mass="38421">MAYRVAVLGASGYTGGELLRLLALHPEVEVVAATSREYAGKPVHFVHFNLRGWYRGLRFTPFSVDAVLKSEADVVFSALPHGVGLEYTKTFYESGLTVVDLSADYRLRNPEAYKTWYGFEHPYPDLLEKAVYGLPELHREELRGARLIASPGCNATAAILALAPLAKERLVDLSRIIVDVKVGSSEGGSKPTRGSHHPERENAIRPYEPRGHRHAAEAEQELSRLAGSEVRVSLIPHAVSSIRGALASGHAWLLREVEEQTLLRLYAGFYRDSPFVRLVHGTPPGYPDPKYVAGSNYADVGFALEKRLGRVTGFAAIDNLVKGAAGQAVQAWNIAAGLPEDTGLRLPPLKPA</sequence>
<dbReference type="Gene3D" id="3.40.50.720">
    <property type="entry name" value="NAD(P)-binding Rossmann-like Domain"/>
    <property type="match status" value="1"/>
</dbReference>
<dbReference type="STRING" id="2309.CF15_07720"/>
<evidence type="ECO:0000256" key="4">
    <source>
        <dbReference type="ARBA" id="ARBA00022857"/>
    </source>
</evidence>
<dbReference type="HAMAP" id="MF_02083">
    <property type="entry name" value="LysY"/>
    <property type="match status" value="1"/>
</dbReference>
<evidence type="ECO:0000256" key="1">
    <source>
        <dbReference type="ARBA" id="ARBA00022490"/>
    </source>
</evidence>
<dbReference type="SUPFAM" id="SSF55347">
    <property type="entry name" value="Glyceraldehyde-3-phosphate dehydrogenase-like, C-terminal domain"/>
    <property type="match status" value="1"/>
</dbReference>
<dbReference type="RefSeq" id="WP_058371275.1">
    <property type="nucleotide sequence ID" value="NZ_LNTB01000001.1"/>
</dbReference>
<dbReference type="Gene3D" id="3.30.360.10">
    <property type="entry name" value="Dihydrodipicolinate Reductase, domain 2"/>
    <property type="match status" value="1"/>
</dbReference>
<dbReference type="Pfam" id="PF01118">
    <property type="entry name" value="Semialdhyde_dh"/>
    <property type="match status" value="1"/>
</dbReference>
<keyword evidence="2 7" id="KW-0055">Arginine biosynthesis</keyword>
<evidence type="ECO:0000256" key="2">
    <source>
        <dbReference type="ARBA" id="ARBA00022571"/>
    </source>
</evidence>
<feature type="active site" evidence="7 8">
    <location>
        <position position="153"/>
    </location>
</feature>
<dbReference type="GO" id="GO:0005737">
    <property type="term" value="C:cytoplasm"/>
    <property type="evidence" value="ECO:0007669"/>
    <property type="project" value="UniProtKB-SubCell"/>
</dbReference>
<comment type="similarity">
    <text evidence="7">Belongs to the NAGSA dehydrogenase family. Type 1 subfamily. LysY sub-subfamily.</text>
</comment>
<comment type="caution">
    <text evidence="7">Lacks conserved residue(s) required for the propagation of feature annotation.</text>
</comment>
<dbReference type="InterPro" id="IPR036291">
    <property type="entry name" value="NAD(P)-bd_dom_sf"/>
</dbReference>
<reference evidence="11 12" key="1">
    <citation type="submission" date="2015-11" db="EMBL/GenBank/DDBJ databases">
        <title>Genome sequence of Pyrodictium occultum PL-19, a marine hyperthermophilic archaeon isolated from Volcano, Italy.</title>
        <authorList>
            <person name="Utturkar S."/>
            <person name="Huber H."/>
            <person name="Leptihn S."/>
            <person name="Brown S."/>
            <person name="Stetter K.O."/>
            <person name="Podar M."/>
        </authorList>
    </citation>
    <scope>NUCLEOTIDE SEQUENCE [LARGE SCALE GENOMIC DNA]</scope>
    <source>
        <strain evidence="11 12">PL-19</strain>
    </source>
</reference>
<comment type="catalytic activity">
    <reaction evidence="7">
        <text>[amino-group carrier protein]-C-terminal-N-(1-carboxy-5-oxopentan-1-yl)-L-glutamine + phosphate + NADP(+) = [amino-group carrier protein]-C-terminal-N-(1-carboxy-5-phosphooxy-5-oxopentan-1-yl)-L-glutamine + NADPH + H(+)</text>
        <dbReference type="Rhea" id="RHEA:41948"/>
        <dbReference type="Rhea" id="RHEA-COMP:9712"/>
        <dbReference type="Rhea" id="RHEA-COMP:9714"/>
        <dbReference type="ChEBI" id="CHEBI:15378"/>
        <dbReference type="ChEBI" id="CHEBI:43474"/>
        <dbReference type="ChEBI" id="CHEBI:57783"/>
        <dbReference type="ChEBI" id="CHEBI:58349"/>
        <dbReference type="ChEBI" id="CHEBI:78499"/>
        <dbReference type="ChEBI" id="CHEBI:78501"/>
        <dbReference type="EC" id="1.2.1.103"/>
    </reaction>
</comment>
<evidence type="ECO:0000256" key="6">
    <source>
        <dbReference type="ARBA" id="ARBA00023154"/>
    </source>
</evidence>
<comment type="caution">
    <text evidence="11">The sequence shown here is derived from an EMBL/GenBank/DDBJ whole genome shotgun (WGS) entry which is preliminary data.</text>
</comment>
<dbReference type="CDD" id="cd23939">
    <property type="entry name" value="AGPR_1_C_LysY"/>
    <property type="match status" value="1"/>
</dbReference>
<dbReference type="AlphaFoldDB" id="A0A0V8RX29"/>
<dbReference type="GO" id="GO:0043870">
    <property type="term" value="F:N-acetyl-gamma-aminoadipyl-phosphate reductase activity"/>
    <property type="evidence" value="ECO:0007669"/>
    <property type="project" value="RHEA"/>
</dbReference>
<keyword evidence="5 7" id="KW-0560">Oxidoreductase</keyword>
<dbReference type="OrthoDB" id="372053at2157"/>
<dbReference type="PANTHER" id="PTHR32338:SF11">
    <property type="entry name" value="[LYSW]-L-2-AMINOADIPATE_[LYSW]-L-GLUTAMATE PHOSPHATE REDUCTASE-RELATED"/>
    <property type="match status" value="1"/>
</dbReference>
<dbReference type="GO" id="GO:0042450">
    <property type="term" value="P:L-arginine biosynthetic process via ornithine"/>
    <property type="evidence" value="ECO:0007669"/>
    <property type="project" value="UniProtKB-UniRule"/>
</dbReference>
<comment type="function">
    <text evidence="7">Involved in both the arginine and lysine biosynthetic pathways.</text>
</comment>
<evidence type="ECO:0000313" key="12">
    <source>
        <dbReference type="Proteomes" id="UP000053352"/>
    </source>
</evidence>
<dbReference type="PROSITE" id="PS01224">
    <property type="entry name" value="ARGC"/>
    <property type="match status" value="1"/>
</dbReference>
<keyword evidence="12" id="KW-1185">Reference proteome</keyword>
<dbReference type="Pfam" id="PF22698">
    <property type="entry name" value="Semialdhyde_dhC_1"/>
    <property type="match status" value="1"/>
</dbReference>
<feature type="domain" description="Semialdehyde dehydrogenase NAD-binding" evidence="10">
    <location>
        <begin position="4"/>
        <end position="145"/>
    </location>
</feature>
<evidence type="ECO:0000256" key="8">
    <source>
        <dbReference type="PROSITE-ProRule" id="PRU10010"/>
    </source>
</evidence>
<dbReference type="InterPro" id="IPR050085">
    <property type="entry name" value="AGPR"/>
</dbReference>
<dbReference type="EC" id="1.2.1.103" evidence="7"/>
<dbReference type="SUPFAM" id="SSF51735">
    <property type="entry name" value="NAD(P)-binding Rossmann-fold domains"/>
    <property type="match status" value="1"/>
</dbReference>
<dbReference type="CDD" id="cd17895">
    <property type="entry name" value="AGPR_1_N"/>
    <property type="match status" value="1"/>
</dbReference>
<comment type="pathway">
    <text evidence="7">Amino-acid biosynthesis; L-arginine biosynthesis.</text>
</comment>
<accession>A0A0V8RX29</accession>
<dbReference type="InterPro" id="IPR023013">
    <property type="entry name" value="AGPR_AS"/>
</dbReference>
<dbReference type="HAMAP" id="MF_00150">
    <property type="entry name" value="ArgC_type1"/>
    <property type="match status" value="1"/>
</dbReference>
<comment type="catalytic activity">
    <reaction evidence="7">
        <text>[amino-group carrier protein]-C-terminal-gamma-(L-glutamyl-5-semialdehyde)-L-glutamate + phosphate + NADP(+) = [amino-group carrier protein]-C-terminal-gamma-(5-phospho-L-glutamyl)-L-glutamate + NADPH + H(+)</text>
        <dbReference type="Rhea" id="RHEA:52668"/>
        <dbReference type="Rhea" id="RHEA-COMP:13313"/>
        <dbReference type="Rhea" id="RHEA-COMP:13327"/>
        <dbReference type="ChEBI" id="CHEBI:15378"/>
        <dbReference type="ChEBI" id="CHEBI:43474"/>
        <dbReference type="ChEBI" id="CHEBI:57783"/>
        <dbReference type="ChEBI" id="CHEBI:58349"/>
        <dbReference type="ChEBI" id="CHEBI:136717"/>
        <dbReference type="ChEBI" id="CHEBI:136761"/>
        <dbReference type="EC" id="1.2.1.106"/>
    </reaction>
</comment>
<evidence type="ECO:0000259" key="10">
    <source>
        <dbReference type="SMART" id="SM00859"/>
    </source>
</evidence>
<dbReference type="NCBIfam" id="TIGR01850">
    <property type="entry name" value="argC"/>
    <property type="match status" value="1"/>
</dbReference>
<proteinExistence type="inferred from homology"/>
<dbReference type="GO" id="GO:0019878">
    <property type="term" value="P:lysine biosynthetic process via aminoadipic acid"/>
    <property type="evidence" value="ECO:0007669"/>
    <property type="project" value="UniProtKB-UniRule"/>
</dbReference>
<keyword evidence="3 7" id="KW-0028">Amino-acid biosynthesis</keyword>
<dbReference type="InterPro" id="IPR000534">
    <property type="entry name" value="Semialdehyde_DH_NAD-bd"/>
</dbReference>
<dbReference type="GO" id="GO:0070401">
    <property type="term" value="F:NADP+ binding"/>
    <property type="evidence" value="ECO:0007669"/>
    <property type="project" value="InterPro"/>
</dbReference>
<dbReference type="UniPathway" id="UPA00068"/>
<dbReference type="EMBL" id="LNTB01000001">
    <property type="protein sequence ID" value="KSW12593.1"/>
    <property type="molecule type" value="Genomic_DNA"/>
</dbReference>
<feature type="binding site" evidence="7">
    <location>
        <begin position="11"/>
        <end position="14"/>
    </location>
    <ligand>
        <name>NADP(+)</name>
        <dbReference type="ChEBI" id="CHEBI:58349"/>
    </ligand>
</feature>
<dbReference type="SMART" id="SM00859">
    <property type="entry name" value="Semialdhyde_dh"/>
    <property type="match status" value="1"/>
</dbReference>
<gene>
    <name evidence="7" type="primary">lysY</name>
    <name evidence="11" type="ORF">CF15_07720</name>
</gene>
<dbReference type="EC" id="1.2.1.106" evidence="7"/>
<evidence type="ECO:0000256" key="5">
    <source>
        <dbReference type="ARBA" id="ARBA00023002"/>
    </source>
</evidence>
<dbReference type="InterPro" id="IPR000706">
    <property type="entry name" value="AGPR_type-1"/>
</dbReference>
<evidence type="ECO:0000256" key="7">
    <source>
        <dbReference type="HAMAP-Rule" id="MF_02083"/>
    </source>
</evidence>
<evidence type="ECO:0000256" key="3">
    <source>
        <dbReference type="ARBA" id="ARBA00022605"/>
    </source>
</evidence>
<evidence type="ECO:0000313" key="11">
    <source>
        <dbReference type="EMBL" id="KSW12593.1"/>
    </source>
</evidence>
<dbReference type="InterPro" id="IPR058924">
    <property type="entry name" value="AGPR_dimerisation_dom"/>
</dbReference>
<dbReference type="InterPro" id="IPR037535">
    <property type="entry name" value="LysY"/>
</dbReference>
<feature type="region of interest" description="Disordered" evidence="9">
    <location>
        <begin position="184"/>
        <end position="220"/>
    </location>
</feature>
<comment type="subcellular location">
    <subcellularLocation>
        <location evidence="7">Cytoplasm</location>
    </subcellularLocation>
</comment>
<organism evidence="11 12">
    <name type="scientific">Pyrodictium occultum</name>
    <dbReference type="NCBI Taxonomy" id="2309"/>
    <lineage>
        <taxon>Archaea</taxon>
        <taxon>Thermoproteota</taxon>
        <taxon>Thermoprotei</taxon>
        <taxon>Desulfurococcales</taxon>
        <taxon>Pyrodictiaceae</taxon>
        <taxon>Pyrodictium</taxon>
    </lineage>
</organism>
<feature type="compositionally biased region" description="Basic and acidic residues" evidence="9">
    <location>
        <begin position="196"/>
        <end position="217"/>
    </location>
</feature>
<dbReference type="GO" id="GO:0003942">
    <property type="term" value="F:N-acetyl-gamma-glutamyl-phosphate reductase activity"/>
    <property type="evidence" value="ECO:0007669"/>
    <property type="project" value="InterPro"/>
</dbReference>
<keyword evidence="6 7" id="KW-0457">Lysine biosynthesis</keyword>
<keyword evidence="1 7" id="KW-0963">Cytoplasm</keyword>